<keyword evidence="4" id="KW-1185">Reference proteome</keyword>
<dbReference type="RefSeq" id="XP_022458309.1">
    <property type="nucleotide sequence ID" value="XM_022602511.1"/>
</dbReference>
<feature type="compositionally biased region" description="Low complexity" evidence="1">
    <location>
        <begin position="440"/>
        <end position="457"/>
    </location>
</feature>
<feature type="compositionally biased region" description="Low complexity" evidence="1">
    <location>
        <begin position="418"/>
        <end position="427"/>
    </location>
</feature>
<feature type="domain" description="Hpc2-related" evidence="2">
    <location>
        <begin position="355"/>
        <end position="392"/>
    </location>
</feature>
<feature type="compositionally biased region" description="Low complexity" evidence="1">
    <location>
        <begin position="63"/>
        <end position="80"/>
    </location>
</feature>
<reference evidence="3" key="1">
    <citation type="submission" date="2013-12" db="EMBL/GenBank/DDBJ databases">
        <authorList>
            <person name="Genoscope - CEA"/>
        </authorList>
    </citation>
    <scope>NUCLEOTIDE SEQUENCE</scope>
    <source>
        <strain evidence="3">CBS 1993</strain>
    </source>
</reference>
<feature type="compositionally biased region" description="Low complexity" evidence="1">
    <location>
        <begin position="201"/>
        <end position="217"/>
    </location>
</feature>
<feature type="compositionally biased region" description="Low complexity" evidence="1">
    <location>
        <begin position="23"/>
        <end position="39"/>
    </location>
</feature>
<feature type="compositionally biased region" description="Low complexity" evidence="1">
    <location>
        <begin position="320"/>
        <end position="341"/>
    </location>
</feature>
<reference evidence="3" key="2">
    <citation type="submission" date="2014-02" db="EMBL/GenBank/DDBJ databases">
        <title>Complete DNA sequence of /Kuraishia capsulata/ illustrates novel genomic features among budding yeasts (/Saccharomycotina/).</title>
        <authorList>
            <person name="Morales L."/>
            <person name="Noel B."/>
            <person name="Porcel B."/>
            <person name="Marcet-Houben M."/>
            <person name="Hullo M-F."/>
            <person name="Sacerdot C."/>
            <person name="Tekaia F."/>
            <person name="Leh-Louis V."/>
            <person name="Despons L."/>
            <person name="Khanna V."/>
            <person name="Aury J-M."/>
            <person name="Barbe V."/>
            <person name="Couloux A."/>
            <person name="Labadie K."/>
            <person name="Pelletier E."/>
            <person name="Souciet J-L."/>
            <person name="Boekhout T."/>
            <person name="Gabaldon T."/>
            <person name="Wincker P."/>
            <person name="Dujon B."/>
        </authorList>
    </citation>
    <scope>NUCLEOTIDE SEQUENCE</scope>
    <source>
        <strain evidence="3">CBS 1993</strain>
    </source>
</reference>
<feature type="region of interest" description="Disordered" evidence="1">
    <location>
        <begin position="292"/>
        <end position="364"/>
    </location>
</feature>
<sequence length="511" mass="53191">MDEAPQECGAGPTEQEAQRQINQSGVQPVSQSISPQSAQFGSILNPYSGTGAVVAGAPAVSLQPQASPATTPHTPSATPTRVTLASMINPEEPVDDRTRALSPTPGAAAGIPPPVVAPKTQKRQPADPNKPKKPRKRKADAEPKDQLPAVANTIIVDGKPIAMKPAEGSKPAAETAPAKKRAKKEPSAAASKAKKEKKDSSVSADASAIPTASISAPTVPPKPLVQAAPASILDIGDTNASDSKQTDPPIIALHIPLHSPGVPPGKSQNILNVMRLCEDKYGWKRMHPNAKFALEEQEDEDLDEDDDGDDMEVDEDENGQNVQNNAANDTAAQATNQTPDDQPAPKPTRGGKGKSKVGKYDLNDPFIDDAELAWEEQRAATKDGFFVYYGPLIEEGQYARIERADGTVKRSRPGAGGRAAKAVAANSRSKENAPKKARGKAAASTAKKPAAVAIAPKNPEPSSQTPEPSAVVSGSIPVSDAVSAEPAPLIAPLGDFSPAITNAPETKPMAS</sequence>
<dbReference type="GeneID" id="34519697"/>
<organism evidence="3 4">
    <name type="scientific">Kuraishia capsulata CBS 1993</name>
    <dbReference type="NCBI Taxonomy" id="1382522"/>
    <lineage>
        <taxon>Eukaryota</taxon>
        <taxon>Fungi</taxon>
        <taxon>Dikarya</taxon>
        <taxon>Ascomycota</taxon>
        <taxon>Saccharomycotina</taxon>
        <taxon>Pichiomycetes</taxon>
        <taxon>Pichiales</taxon>
        <taxon>Pichiaceae</taxon>
        <taxon>Kuraishia</taxon>
    </lineage>
</organism>
<dbReference type="Pfam" id="PF08729">
    <property type="entry name" value="HUN"/>
    <property type="match status" value="1"/>
</dbReference>
<feature type="compositionally biased region" description="Acidic residues" evidence="1">
    <location>
        <begin position="295"/>
        <end position="318"/>
    </location>
</feature>
<protein>
    <recommendedName>
        <fullName evidence="2">Hpc2-related domain-containing protein</fullName>
    </recommendedName>
</protein>
<dbReference type="InterPro" id="IPR014840">
    <property type="entry name" value="HRD"/>
</dbReference>
<feature type="region of interest" description="Disordered" evidence="1">
    <location>
        <begin position="403"/>
        <end position="475"/>
    </location>
</feature>
<dbReference type="AlphaFoldDB" id="W6MJY7"/>
<gene>
    <name evidence="3" type="ORF">KUCA_T00002274001</name>
</gene>
<evidence type="ECO:0000259" key="2">
    <source>
        <dbReference type="Pfam" id="PF08729"/>
    </source>
</evidence>
<dbReference type="STRING" id="1382522.W6MJY7"/>
<evidence type="ECO:0000256" key="1">
    <source>
        <dbReference type="SAM" id="MobiDB-lite"/>
    </source>
</evidence>
<dbReference type="HOGENOM" id="CLU_533236_0_0_1"/>
<proteinExistence type="predicted"/>
<evidence type="ECO:0000313" key="4">
    <source>
        <dbReference type="Proteomes" id="UP000019384"/>
    </source>
</evidence>
<dbReference type="Proteomes" id="UP000019384">
    <property type="component" value="Unassembled WGS sequence"/>
</dbReference>
<dbReference type="EMBL" id="HG793127">
    <property type="protein sequence ID" value="CDK26303.1"/>
    <property type="molecule type" value="Genomic_DNA"/>
</dbReference>
<feature type="region of interest" description="Disordered" evidence="1">
    <location>
        <begin position="63"/>
        <end position="268"/>
    </location>
</feature>
<dbReference type="OrthoDB" id="5576775at2759"/>
<feature type="region of interest" description="Disordered" evidence="1">
    <location>
        <begin position="1"/>
        <end position="51"/>
    </location>
</feature>
<name>W6MJY7_9ASCO</name>
<evidence type="ECO:0000313" key="3">
    <source>
        <dbReference type="EMBL" id="CDK26303.1"/>
    </source>
</evidence>
<accession>W6MJY7</accession>
<feature type="region of interest" description="Disordered" evidence="1">
    <location>
        <begin position="489"/>
        <end position="511"/>
    </location>
</feature>